<dbReference type="EMBL" id="JBBDGL010000001">
    <property type="protein sequence ID" value="MEJ1155174.1"/>
    <property type="molecule type" value="Genomic_DNA"/>
</dbReference>
<accession>A0ABU8LSD5</accession>
<dbReference type="RefSeq" id="WP_337337581.1">
    <property type="nucleotide sequence ID" value="NZ_JBBDGL010000001.1"/>
</dbReference>
<evidence type="ECO:0000313" key="3">
    <source>
        <dbReference type="Proteomes" id="UP001368654"/>
    </source>
</evidence>
<proteinExistence type="predicted"/>
<evidence type="ECO:0000313" key="2">
    <source>
        <dbReference type="EMBL" id="MEJ1155174.1"/>
    </source>
</evidence>
<reference evidence="2 3" key="1">
    <citation type="submission" date="2024-02" db="EMBL/GenBank/DDBJ databases">
        <authorList>
            <person name="Saticioglu I.B."/>
        </authorList>
    </citation>
    <scope>NUCLEOTIDE SEQUENCE [LARGE SCALE GENOMIC DNA]</scope>
    <source>
        <strain evidence="2 3">Mu-86</strain>
    </source>
</reference>
<evidence type="ECO:0000256" key="1">
    <source>
        <dbReference type="SAM" id="MobiDB-lite"/>
    </source>
</evidence>
<comment type="caution">
    <text evidence="2">The sequence shown here is derived from an EMBL/GenBank/DDBJ whole genome shotgun (WGS) entry which is preliminary data.</text>
</comment>
<organism evidence="2 3">
    <name type="scientific">Microbacterium marmarense</name>
    <dbReference type="NCBI Taxonomy" id="3122051"/>
    <lineage>
        <taxon>Bacteria</taxon>
        <taxon>Bacillati</taxon>
        <taxon>Actinomycetota</taxon>
        <taxon>Actinomycetes</taxon>
        <taxon>Micrococcales</taxon>
        <taxon>Microbacteriaceae</taxon>
        <taxon>Microbacterium</taxon>
    </lineage>
</organism>
<feature type="region of interest" description="Disordered" evidence="1">
    <location>
        <begin position="69"/>
        <end position="88"/>
    </location>
</feature>
<name>A0ABU8LSD5_9MICO</name>
<sequence length="88" mass="9613">MKRIDIVYGGERFSIGNRDIETLKQEIRSGLATGHHWLVVNDGEGEFHSAYLSISPGVPLALIPVPDHEPEGETEAWNGLGTVSETDV</sequence>
<protein>
    <submittedName>
        <fullName evidence="2">Uncharacterized protein</fullName>
    </submittedName>
</protein>
<dbReference type="Proteomes" id="UP001368654">
    <property type="component" value="Unassembled WGS sequence"/>
</dbReference>
<gene>
    <name evidence="2" type="ORF">WDU96_06120</name>
</gene>
<keyword evidence="3" id="KW-1185">Reference proteome</keyword>